<gene>
    <name evidence="3" type="ORF">N7532_002004</name>
</gene>
<dbReference type="OrthoDB" id="4368687at2759"/>
<dbReference type="CDD" id="cd09276">
    <property type="entry name" value="Rnase_HI_RT_non_LTR"/>
    <property type="match status" value="1"/>
</dbReference>
<dbReference type="PROSITE" id="PS50878">
    <property type="entry name" value="RT_POL"/>
    <property type="match status" value="1"/>
</dbReference>
<dbReference type="SUPFAM" id="SSF56672">
    <property type="entry name" value="DNA/RNA polymerases"/>
    <property type="match status" value="1"/>
</dbReference>
<dbReference type="AlphaFoldDB" id="A0A9W9G3L1"/>
<keyword evidence="3" id="KW-0808">Transferase</keyword>
<dbReference type="Gene3D" id="3.30.420.10">
    <property type="entry name" value="Ribonuclease H-like superfamily/Ribonuclease H"/>
    <property type="match status" value="1"/>
</dbReference>
<evidence type="ECO:0000313" key="3">
    <source>
        <dbReference type="EMBL" id="KAJ5111469.1"/>
    </source>
</evidence>
<dbReference type="InterPro" id="IPR036397">
    <property type="entry name" value="RNaseH_sf"/>
</dbReference>
<evidence type="ECO:0000259" key="1">
    <source>
        <dbReference type="PROSITE" id="PS50878"/>
    </source>
</evidence>
<dbReference type="SUPFAM" id="SSF53098">
    <property type="entry name" value="Ribonuclease H-like"/>
    <property type="match status" value="1"/>
</dbReference>
<dbReference type="PANTHER" id="PTHR33481">
    <property type="entry name" value="REVERSE TRANSCRIPTASE"/>
    <property type="match status" value="1"/>
</dbReference>
<keyword evidence="4" id="KW-1185">Reference proteome</keyword>
<dbReference type="PANTHER" id="PTHR33481:SF1">
    <property type="entry name" value="ENDONUCLEASE_EXONUCLEASE_PHOSPHATASE DOMAIN-CONTAINING PROTEIN-RELATED"/>
    <property type="match status" value="1"/>
</dbReference>
<organism evidence="3 4">
    <name type="scientific">Penicillium argentinense</name>
    <dbReference type="NCBI Taxonomy" id="1131581"/>
    <lineage>
        <taxon>Eukaryota</taxon>
        <taxon>Fungi</taxon>
        <taxon>Dikarya</taxon>
        <taxon>Ascomycota</taxon>
        <taxon>Pezizomycotina</taxon>
        <taxon>Eurotiomycetes</taxon>
        <taxon>Eurotiomycetidae</taxon>
        <taxon>Eurotiales</taxon>
        <taxon>Aspergillaceae</taxon>
        <taxon>Penicillium</taxon>
    </lineage>
</organism>
<name>A0A9W9G3L1_9EURO</name>
<dbReference type="EMBL" id="JAPQKI010000002">
    <property type="protein sequence ID" value="KAJ5111469.1"/>
    <property type="molecule type" value="Genomic_DNA"/>
</dbReference>
<dbReference type="GO" id="GO:0004523">
    <property type="term" value="F:RNA-DNA hybrid ribonuclease activity"/>
    <property type="evidence" value="ECO:0007669"/>
    <property type="project" value="InterPro"/>
</dbReference>
<accession>A0A9W9G3L1</accession>
<feature type="domain" description="Reverse transcriptase" evidence="1">
    <location>
        <begin position="297"/>
        <end position="578"/>
    </location>
</feature>
<dbReference type="Pfam" id="PF00075">
    <property type="entry name" value="RNase_H"/>
    <property type="match status" value="1"/>
</dbReference>
<reference evidence="3" key="1">
    <citation type="submission" date="2022-11" db="EMBL/GenBank/DDBJ databases">
        <authorList>
            <person name="Petersen C."/>
        </authorList>
    </citation>
    <scope>NUCLEOTIDE SEQUENCE</scope>
    <source>
        <strain evidence="3">IBT 30761</strain>
    </source>
</reference>
<proteinExistence type="predicted"/>
<dbReference type="CDD" id="cd01650">
    <property type="entry name" value="RT_nLTR_like"/>
    <property type="match status" value="1"/>
</dbReference>
<dbReference type="GeneID" id="81353477"/>
<dbReference type="InterPro" id="IPR002156">
    <property type="entry name" value="RNaseH_domain"/>
</dbReference>
<keyword evidence="3" id="KW-0695">RNA-directed DNA polymerase</keyword>
<dbReference type="RefSeq" id="XP_056479539.1">
    <property type="nucleotide sequence ID" value="XM_056614498.1"/>
</dbReference>
<dbReference type="InterPro" id="IPR012337">
    <property type="entry name" value="RNaseH-like_sf"/>
</dbReference>
<feature type="domain" description="RNase H type-1" evidence="2">
    <location>
        <begin position="818"/>
        <end position="963"/>
    </location>
</feature>
<reference evidence="3" key="2">
    <citation type="journal article" date="2023" name="IMA Fungus">
        <title>Comparative genomic study of the Penicillium genus elucidates a diverse pangenome and 15 lateral gene transfer events.</title>
        <authorList>
            <person name="Petersen C."/>
            <person name="Sorensen T."/>
            <person name="Nielsen M.R."/>
            <person name="Sondergaard T.E."/>
            <person name="Sorensen J.L."/>
            <person name="Fitzpatrick D.A."/>
            <person name="Frisvad J.C."/>
            <person name="Nielsen K.L."/>
        </authorList>
    </citation>
    <scope>NUCLEOTIDE SEQUENCE</scope>
    <source>
        <strain evidence="3">IBT 30761</strain>
    </source>
</reference>
<keyword evidence="3" id="KW-0548">Nucleotidyltransferase</keyword>
<sequence length="1141" mass="128552">MRECCQACRQLEGGRQPTERLFPWVATQAPDWSPENVCKHDKIDKINKEIQNERRLPWKNADWKAWLAALTPRSQTWKAGPYETTEQIDAAVELMVTDILQAAQDNVPRTSVNEWSIPGYTKQLAPLRAEVRRARRHAKAEDPEALEEFRQLRHKLGRQSAKIARTAHRERVEEATQDIQGFWNLAKWARSRGTPQATFTPTLQAGDRTYETAVEKAQILQETLLPPAPDADLGDLQGFIYPTSIDMPAITQDEVTRVVLRTASHKAPGPDGIPNAVLKKALEVPHFAAFLTSLFNECLRHGYCPRHFRESTTVVLRKPGKPDYTVPKAYRPIALLNTFGKAMEAVIAARLSFLVEEHQLLPETHIGGRKGRSCDHAIHLLLEQIHASWRNDDRVASLLTLDVSGAFDNASHRRLLHNLRKRRVPQCIIRWVGSFLRDRQTSLLMQEGDMGRFGVATGIPQGSPISPILYLFYNADLIDEIHHAAPGQVLVTGYINDICILVWSKSSRKNCRLLQHLHQIAETWEKRHASRFAPAKYGLMHMYRTRGSVPPEDLDADLELRGETIRPTKTLRYLGVYLDEHLTGLTQIRKCHGKASELVSALRSIAGMTWGVNLLDLRRMYTAVLWPQISFACSSWFTWGPWGFTGPLNELRRTLESIQHQALYRIAGAFRTTARAALEVCLYIPPPMISLTRLAEEACIRLCSSPFMGTLRHIRESGKRPEIYRGRAPQSHRRRRHSDNLIGRTPYARRRYDDLLQDPLTSPLERLEIRLRQKGVECSRLEPIQPFAVAPWWKGPETVISSTKDAATHAHHDVLRHGPNGYIAYTDGSATDKGVGVAAIYPGGKTVARVGTRDTHTVYAAELQGIQAALAFLVLREFHRAQSGIPNIQPALRTATIFTDNQAAIRACAEPRRGSGQCILRSIVQFVDNLNRKGWKIRLQWIPGHNGVYGNERADVLARDAANSPTADDQGAPIILTSSSRTKLRSIAKQQWEREWATGRSGAATKSLFPAPTKAIFRIHEKLRRAASSVVIQMQTAKIALASYLGTFAGAQEAAIRDPTLCPCDRGRQTVRHVLFSCTRHVNARARILDTVRTTAPQWQRWLTEPELVARAANFMLQTRLLGQFGSIVDTYRVYHNVADS</sequence>
<evidence type="ECO:0000313" key="4">
    <source>
        <dbReference type="Proteomes" id="UP001149074"/>
    </source>
</evidence>
<protein>
    <submittedName>
        <fullName evidence="3">Reverse transcriptase</fullName>
    </submittedName>
</protein>
<dbReference type="Pfam" id="PF00078">
    <property type="entry name" value="RVT_1"/>
    <property type="match status" value="1"/>
</dbReference>
<dbReference type="InterPro" id="IPR043502">
    <property type="entry name" value="DNA/RNA_pol_sf"/>
</dbReference>
<dbReference type="PROSITE" id="PS50879">
    <property type="entry name" value="RNASE_H_1"/>
    <property type="match status" value="1"/>
</dbReference>
<dbReference type="InterPro" id="IPR000477">
    <property type="entry name" value="RT_dom"/>
</dbReference>
<dbReference type="GO" id="GO:0003964">
    <property type="term" value="F:RNA-directed DNA polymerase activity"/>
    <property type="evidence" value="ECO:0007669"/>
    <property type="project" value="UniProtKB-KW"/>
</dbReference>
<evidence type="ECO:0000259" key="2">
    <source>
        <dbReference type="PROSITE" id="PS50879"/>
    </source>
</evidence>
<comment type="caution">
    <text evidence="3">The sequence shown here is derived from an EMBL/GenBank/DDBJ whole genome shotgun (WGS) entry which is preliminary data.</text>
</comment>
<dbReference type="GO" id="GO:0003676">
    <property type="term" value="F:nucleic acid binding"/>
    <property type="evidence" value="ECO:0007669"/>
    <property type="project" value="InterPro"/>
</dbReference>
<dbReference type="Proteomes" id="UP001149074">
    <property type="component" value="Unassembled WGS sequence"/>
</dbReference>